<gene>
    <name evidence="2" type="ORF">AR438_07170</name>
</gene>
<dbReference type="RefSeq" id="WP_056013662.1">
    <property type="nucleotide sequence ID" value="NZ_LLYZ01000005.1"/>
</dbReference>
<evidence type="ECO:0000313" key="2">
    <source>
        <dbReference type="EMBL" id="KQK25384.1"/>
    </source>
</evidence>
<proteinExistence type="predicted"/>
<keyword evidence="1" id="KW-0732">Signal</keyword>
<dbReference type="Proteomes" id="UP000051682">
    <property type="component" value="Unassembled WGS sequence"/>
</dbReference>
<organism evidence="2 3">
    <name type="scientific">Chryseobacterium aquaticum</name>
    <dbReference type="NCBI Taxonomy" id="452084"/>
    <lineage>
        <taxon>Bacteria</taxon>
        <taxon>Pseudomonadati</taxon>
        <taxon>Bacteroidota</taxon>
        <taxon>Flavobacteriia</taxon>
        <taxon>Flavobacteriales</taxon>
        <taxon>Weeksellaceae</taxon>
        <taxon>Chryseobacterium group</taxon>
        <taxon>Chryseobacterium</taxon>
    </lineage>
</organism>
<dbReference type="STRING" id="452084.AR438_07170"/>
<name>A0A0Q3HRK4_9FLAO</name>
<feature type="signal peptide" evidence="1">
    <location>
        <begin position="1"/>
        <end position="18"/>
    </location>
</feature>
<evidence type="ECO:0000256" key="1">
    <source>
        <dbReference type="SAM" id="SignalP"/>
    </source>
</evidence>
<feature type="chain" id="PRO_5006203647" evidence="1">
    <location>
        <begin position="19"/>
        <end position="68"/>
    </location>
</feature>
<evidence type="ECO:0000313" key="3">
    <source>
        <dbReference type="Proteomes" id="UP000051682"/>
    </source>
</evidence>
<dbReference type="OrthoDB" id="1273487at2"/>
<accession>A0A0Q3HRK4</accession>
<protein>
    <submittedName>
        <fullName evidence="2">Uncharacterized protein</fullName>
    </submittedName>
</protein>
<keyword evidence="3" id="KW-1185">Reference proteome</keyword>
<sequence>MKKLFVIGAVAIGSIASAFPFRTSCGMVFQISNDYAASVTRATLTHTLKQLNYSACGTVPSAITFYTS</sequence>
<dbReference type="AlphaFoldDB" id="A0A0Q3HRK4"/>
<comment type="caution">
    <text evidence="2">The sequence shown here is derived from an EMBL/GenBank/DDBJ whole genome shotgun (WGS) entry which is preliminary data.</text>
</comment>
<dbReference type="EMBL" id="LLYZ01000005">
    <property type="protein sequence ID" value="KQK25384.1"/>
    <property type="molecule type" value="Genomic_DNA"/>
</dbReference>
<reference evidence="2 3" key="1">
    <citation type="submission" date="2015-10" db="EMBL/GenBank/DDBJ databases">
        <title>Chryseobacterium aquaticum genome.</title>
        <authorList>
            <person name="Newman J.D."/>
            <person name="Ferguson M.B."/>
            <person name="Miller J.R."/>
        </authorList>
    </citation>
    <scope>NUCLEOTIDE SEQUENCE [LARGE SCALE GENOMIC DNA]</scope>
    <source>
        <strain evidence="2 3">KCTC 12483</strain>
    </source>
</reference>